<keyword evidence="1" id="KW-0175">Coiled coil</keyword>
<dbReference type="AlphaFoldDB" id="A0A6C0D0I2"/>
<reference evidence="2" key="1">
    <citation type="journal article" date="2020" name="Nature">
        <title>Giant virus diversity and host interactions through global metagenomics.</title>
        <authorList>
            <person name="Schulz F."/>
            <person name="Roux S."/>
            <person name="Paez-Espino D."/>
            <person name="Jungbluth S."/>
            <person name="Walsh D.A."/>
            <person name="Denef V.J."/>
            <person name="McMahon K.D."/>
            <person name="Konstantinidis K.T."/>
            <person name="Eloe-Fadrosh E.A."/>
            <person name="Kyrpides N.C."/>
            <person name="Woyke T."/>
        </authorList>
    </citation>
    <scope>NUCLEOTIDE SEQUENCE</scope>
    <source>
        <strain evidence="2">GVMAG-M-3300023174-107</strain>
    </source>
</reference>
<evidence type="ECO:0000313" key="2">
    <source>
        <dbReference type="EMBL" id="QHT10576.1"/>
    </source>
</evidence>
<organism evidence="2">
    <name type="scientific">viral metagenome</name>
    <dbReference type="NCBI Taxonomy" id="1070528"/>
    <lineage>
        <taxon>unclassified sequences</taxon>
        <taxon>metagenomes</taxon>
        <taxon>organismal metagenomes</taxon>
    </lineage>
</organism>
<name>A0A6C0D0I2_9ZZZZ</name>
<evidence type="ECO:0000256" key="1">
    <source>
        <dbReference type="SAM" id="Coils"/>
    </source>
</evidence>
<protein>
    <submittedName>
        <fullName evidence="2">Uncharacterized protein</fullName>
    </submittedName>
</protein>
<accession>A0A6C0D0I2</accession>
<feature type="coiled-coil region" evidence="1">
    <location>
        <begin position="71"/>
        <end position="123"/>
    </location>
</feature>
<sequence>MEVYVDQLKEFYESKNKSKKKGVEPDPIEKIPYSYNKDYLNTIEKKILEEKNRMISLKYNILYSLNYDDSLESIEELYDEIDEKIQNLKEERDKIKIKIFQKEERKKKELKQINDEIEILKFNYKEIPEDRKELYLEIQLKRDRINEILNKNRSIIVKEKNKKSIFIITTDYQPINGNEIVIENYANESASNSNATSGSGSAINSVSIESENLE</sequence>
<dbReference type="EMBL" id="MN739522">
    <property type="protein sequence ID" value="QHT10576.1"/>
    <property type="molecule type" value="Genomic_DNA"/>
</dbReference>
<proteinExistence type="predicted"/>